<evidence type="ECO:0000313" key="1">
    <source>
        <dbReference type="EMBL" id="OBH51781.1"/>
    </source>
</evidence>
<dbReference type="RefSeq" id="WP_064954713.1">
    <property type="nucleotide sequence ID" value="NZ_LZJS01000176.1"/>
</dbReference>
<protein>
    <submittedName>
        <fullName evidence="1">Glyoxalase</fullName>
    </submittedName>
</protein>
<dbReference type="Gene3D" id="3.10.180.10">
    <property type="entry name" value="2,3-Dihydroxybiphenyl 1,2-Dioxygenase, domain 1"/>
    <property type="match status" value="1"/>
</dbReference>
<dbReference type="Proteomes" id="UP000093861">
    <property type="component" value="Unassembled WGS sequence"/>
</dbReference>
<reference evidence="1 2" key="1">
    <citation type="submission" date="2016-06" db="EMBL/GenBank/DDBJ databases">
        <authorList>
            <person name="Kjaerup R.B."/>
            <person name="Dalgaard T.S."/>
            <person name="Juul-Madsen H.R."/>
        </authorList>
    </citation>
    <scope>NUCLEOTIDE SEQUENCE [LARGE SCALE GENOMIC DNA]</scope>
    <source>
        <strain evidence="1 2">E2464</strain>
    </source>
</reference>
<sequence>MKVATHPLFEHRWPEGEFRYFQLGFVVPDLISAASRWVHVFGVGPFHIMPRAQNTCRYRGRDASVDIHIGVAQAGPVQIELIEDHTHGNSVFTEMANLHGRNEFGPHQVSTLTRDYDAKVAHYLDQGYELACEFTKPGQRVAFVDTVEEFGFFTEIVEEKHSFQINLAKIAHTCEIWDGTDAIRILTRDGYRVPDDRSSE</sequence>
<comment type="caution">
    <text evidence="1">The sequence shown here is derived from an EMBL/GenBank/DDBJ whole genome shotgun (WGS) entry which is preliminary data.</text>
</comment>
<dbReference type="InterPro" id="IPR029068">
    <property type="entry name" value="Glyas_Bleomycin-R_OHBP_Dase"/>
</dbReference>
<dbReference type="EMBL" id="LZJS01000176">
    <property type="protein sequence ID" value="OBH51781.1"/>
    <property type="molecule type" value="Genomic_DNA"/>
</dbReference>
<proteinExistence type="predicted"/>
<dbReference type="SUPFAM" id="SSF54593">
    <property type="entry name" value="Glyoxalase/Bleomycin resistance protein/Dihydroxybiphenyl dioxygenase"/>
    <property type="match status" value="1"/>
</dbReference>
<organism evidence="1 2">
    <name type="scientific">Mycobacterium colombiense</name>
    <dbReference type="NCBI Taxonomy" id="339268"/>
    <lineage>
        <taxon>Bacteria</taxon>
        <taxon>Bacillati</taxon>
        <taxon>Actinomycetota</taxon>
        <taxon>Actinomycetes</taxon>
        <taxon>Mycobacteriales</taxon>
        <taxon>Mycobacteriaceae</taxon>
        <taxon>Mycobacterium</taxon>
        <taxon>Mycobacterium avium complex (MAC)</taxon>
    </lineage>
</organism>
<evidence type="ECO:0000313" key="2">
    <source>
        <dbReference type="Proteomes" id="UP000093861"/>
    </source>
</evidence>
<accession>A0A1A2RIK2</accession>
<dbReference type="Pfam" id="PF13669">
    <property type="entry name" value="Glyoxalase_4"/>
    <property type="match status" value="1"/>
</dbReference>
<dbReference type="AlphaFoldDB" id="A0A1A2RIK2"/>
<name>A0A1A2RIK2_9MYCO</name>
<gene>
    <name evidence="1" type="ORF">A5685_15810</name>
</gene>